<dbReference type="InterPro" id="IPR011990">
    <property type="entry name" value="TPR-like_helical_dom_sf"/>
</dbReference>
<dbReference type="Proteomes" id="UP000177088">
    <property type="component" value="Unassembled WGS sequence"/>
</dbReference>
<comment type="caution">
    <text evidence="1">The sequence shown here is derived from an EMBL/GenBank/DDBJ whole genome shotgun (WGS) entry which is preliminary data.</text>
</comment>
<gene>
    <name evidence="1" type="ORF">A3C96_00380</name>
</gene>
<accession>A0A1F7U7N6</accession>
<reference evidence="1 2" key="1">
    <citation type="journal article" date="2016" name="Nat. Commun.">
        <title>Thousands of microbial genomes shed light on interconnected biogeochemical processes in an aquifer system.</title>
        <authorList>
            <person name="Anantharaman K."/>
            <person name="Brown C.T."/>
            <person name="Hug L.A."/>
            <person name="Sharon I."/>
            <person name="Castelle C.J."/>
            <person name="Probst A.J."/>
            <person name="Thomas B.C."/>
            <person name="Singh A."/>
            <person name="Wilkins M.J."/>
            <person name="Karaoz U."/>
            <person name="Brodie E.L."/>
            <person name="Williams K.H."/>
            <person name="Hubbard S.S."/>
            <person name="Banfield J.F."/>
        </authorList>
    </citation>
    <scope>NUCLEOTIDE SEQUENCE [LARGE SCALE GENOMIC DNA]</scope>
</reference>
<name>A0A1F7U7N6_9BACT</name>
<evidence type="ECO:0000313" key="2">
    <source>
        <dbReference type="Proteomes" id="UP000177088"/>
    </source>
</evidence>
<dbReference type="EMBL" id="MGEA01000031">
    <property type="protein sequence ID" value="OGL74273.1"/>
    <property type="molecule type" value="Genomic_DNA"/>
</dbReference>
<sequence>MWFYAVCLVIFVISLLAVLAIVYGKFGQVSLIDTDTLPQERDRRKKRQIISERVRRLTAAGLAIAGAWSRDRAEAMRREYAALVSRLQELERQYGPKLTITPAAVREQALKLSAAGLEYEQAGRWAEAEKSYLEMAKLNVRNVTAYRGLARVYAGLKQWPQAKETLQFLIKLAARGGCGHARAAVGLKIGVRGLACSATQAEHAELAADYLSLAVTCREMGDTDCARRAYAGALVFEPANPKYLDLFLEACILVGDKGGALAAFTKLKEANPENQKLRALFEKINTLAAK</sequence>
<evidence type="ECO:0000313" key="1">
    <source>
        <dbReference type="EMBL" id="OGL74273.1"/>
    </source>
</evidence>
<evidence type="ECO:0008006" key="3">
    <source>
        <dbReference type="Google" id="ProtNLM"/>
    </source>
</evidence>
<protein>
    <recommendedName>
        <fullName evidence="3">Tetratricopeptide repeat protein</fullName>
    </recommendedName>
</protein>
<proteinExistence type="predicted"/>
<dbReference type="Gene3D" id="1.25.40.10">
    <property type="entry name" value="Tetratricopeptide repeat domain"/>
    <property type="match status" value="2"/>
</dbReference>
<organism evidence="1 2">
    <name type="scientific">Candidatus Uhrbacteria bacterium RIFCSPHIGHO2_02_FULL_60_10</name>
    <dbReference type="NCBI Taxonomy" id="1802392"/>
    <lineage>
        <taxon>Bacteria</taxon>
        <taxon>Candidatus Uhriibacteriota</taxon>
    </lineage>
</organism>
<dbReference type="AlphaFoldDB" id="A0A1F7U7N6"/>
<dbReference type="SUPFAM" id="SSF48452">
    <property type="entry name" value="TPR-like"/>
    <property type="match status" value="1"/>
</dbReference>